<sequence length="114" mass="12922">MPIFINFTFGFVIINFTTNKEQETEKLEEKEEEMGLQINAQHLSYVVHVMGVTVKIEFGCMETCRNTANAGPAPLEQQHEEIQINHDAHEQKKGLSTIGSDLVMYMDLYSGVVD</sequence>
<name>A0A5N6LV21_9ASTR</name>
<keyword evidence="1" id="KW-0175">Coiled coil</keyword>
<protein>
    <submittedName>
        <fullName evidence="2">Uncharacterized protein</fullName>
    </submittedName>
</protein>
<evidence type="ECO:0000313" key="3">
    <source>
        <dbReference type="Proteomes" id="UP000326396"/>
    </source>
</evidence>
<organism evidence="2 3">
    <name type="scientific">Mikania micrantha</name>
    <name type="common">bitter vine</name>
    <dbReference type="NCBI Taxonomy" id="192012"/>
    <lineage>
        <taxon>Eukaryota</taxon>
        <taxon>Viridiplantae</taxon>
        <taxon>Streptophyta</taxon>
        <taxon>Embryophyta</taxon>
        <taxon>Tracheophyta</taxon>
        <taxon>Spermatophyta</taxon>
        <taxon>Magnoliopsida</taxon>
        <taxon>eudicotyledons</taxon>
        <taxon>Gunneridae</taxon>
        <taxon>Pentapetalae</taxon>
        <taxon>asterids</taxon>
        <taxon>campanulids</taxon>
        <taxon>Asterales</taxon>
        <taxon>Asteraceae</taxon>
        <taxon>Asteroideae</taxon>
        <taxon>Heliantheae alliance</taxon>
        <taxon>Eupatorieae</taxon>
        <taxon>Mikania</taxon>
    </lineage>
</organism>
<accession>A0A5N6LV21</accession>
<dbReference type="AlphaFoldDB" id="A0A5N6LV21"/>
<dbReference type="EMBL" id="SZYD01000018">
    <property type="protein sequence ID" value="KAD2805444.1"/>
    <property type="molecule type" value="Genomic_DNA"/>
</dbReference>
<keyword evidence="3" id="KW-1185">Reference proteome</keyword>
<comment type="caution">
    <text evidence="2">The sequence shown here is derived from an EMBL/GenBank/DDBJ whole genome shotgun (WGS) entry which is preliminary data.</text>
</comment>
<evidence type="ECO:0000313" key="2">
    <source>
        <dbReference type="EMBL" id="KAD2805444.1"/>
    </source>
</evidence>
<proteinExistence type="predicted"/>
<gene>
    <name evidence="2" type="ORF">E3N88_38821</name>
</gene>
<reference evidence="2 3" key="1">
    <citation type="submission" date="2019-05" db="EMBL/GenBank/DDBJ databases">
        <title>Mikania micrantha, genome provides insights into the molecular mechanism of rapid growth.</title>
        <authorList>
            <person name="Liu B."/>
        </authorList>
    </citation>
    <scope>NUCLEOTIDE SEQUENCE [LARGE SCALE GENOMIC DNA]</scope>
    <source>
        <strain evidence="2">NLD-2019</strain>
        <tissue evidence="2">Leaf</tissue>
    </source>
</reference>
<feature type="coiled-coil region" evidence="1">
    <location>
        <begin position="13"/>
        <end position="40"/>
    </location>
</feature>
<evidence type="ECO:0000256" key="1">
    <source>
        <dbReference type="SAM" id="Coils"/>
    </source>
</evidence>
<dbReference type="Proteomes" id="UP000326396">
    <property type="component" value="Linkage Group LG8"/>
</dbReference>